<comment type="caution">
    <text evidence="4">The sequence shown here is derived from an EMBL/GenBank/DDBJ whole genome shotgun (WGS) entry which is preliminary data.</text>
</comment>
<feature type="region of interest" description="Disordered" evidence="2">
    <location>
        <begin position="1"/>
        <end position="35"/>
    </location>
</feature>
<gene>
    <name evidence="4" type="ORF">CAUJ_LOCUS12049</name>
</gene>
<evidence type="ECO:0000256" key="3">
    <source>
        <dbReference type="SAM" id="Phobius"/>
    </source>
</evidence>
<dbReference type="Proteomes" id="UP000835052">
    <property type="component" value="Unassembled WGS sequence"/>
</dbReference>
<keyword evidence="5" id="KW-1185">Reference proteome</keyword>
<proteinExistence type="predicted"/>
<organism evidence="4 5">
    <name type="scientific">Caenorhabditis auriculariae</name>
    <dbReference type="NCBI Taxonomy" id="2777116"/>
    <lineage>
        <taxon>Eukaryota</taxon>
        <taxon>Metazoa</taxon>
        <taxon>Ecdysozoa</taxon>
        <taxon>Nematoda</taxon>
        <taxon>Chromadorea</taxon>
        <taxon>Rhabditida</taxon>
        <taxon>Rhabditina</taxon>
        <taxon>Rhabditomorpha</taxon>
        <taxon>Rhabditoidea</taxon>
        <taxon>Rhabditidae</taxon>
        <taxon>Peloderinae</taxon>
        <taxon>Caenorhabditis</taxon>
    </lineage>
</organism>
<dbReference type="EMBL" id="CAJGYM010000067">
    <property type="protein sequence ID" value="CAD6196134.1"/>
    <property type="molecule type" value="Genomic_DNA"/>
</dbReference>
<keyword evidence="3" id="KW-1133">Transmembrane helix</keyword>
<feature type="transmembrane region" description="Helical" evidence="3">
    <location>
        <begin position="291"/>
        <end position="317"/>
    </location>
</feature>
<evidence type="ECO:0000313" key="4">
    <source>
        <dbReference type="EMBL" id="CAD6196134.1"/>
    </source>
</evidence>
<feature type="compositionally biased region" description="Basic and acidic residues" evidence="2">
    <location>
        <begin position="22"/>
        <end position="35"/>
    </location>
</feature>
<keyword evidence="3" id="KW-0472">Membrane</keyword>
<protein>
    <submittedName>
        <fullName evidence="4">Uncharacterized protein</fullName>
    </submittedName>
</protein>
<keyword evidence="3" id="KW-0812">Transmembrane</keyword>
<keyword evidence="1" id="KW-0175">Coiled coil</keyword>
<reference evidence="4" key="1">
    <citation type="submission" date="2020-10" db="EMBL/GenBank/DDBJ databases">
        <authorList>
            <person name="Kikuchi T."/>
        </authorList>
    </citation>
    <scope>NUCLEOTIDE SEQUENCE</scope>
    <source>
        <strain evidence="4">NKZ352</strain>
    </source>
</reference>
<evidence type="ECO:0000256" key="2">
    <source>
        <dbReference type="SAM" id="MobiDB-lite"/>
    </source>
</evidence>
<accession>A0A8S1HSV9</accession>
<name>A0A8S1HSV9_9PELO</name>
<dbReference type="AlphaFoldDB" id="A0A8S1HSV9"/>
<evidence type="ECO:0000313" key="5">
    <source>
        <dbReference type="Proteomes" id="UP000835052"/>
    </source>
</evidence>
<feature type="coiled-coil region" evidence="1">
    <location>
        <begin position="216"/>
        <end position="245"/>
    </location>
</feature>
<evidence type="ECO:0000256" key="1">
    <source>
        <dbReference type="SAM" id="Coils"/>
    </source>
</evidence>
<sequence length="426" mass="49957">MSSSRSDESFLQAERVRRKNLNKRENDFRSQKEGIDELRQQLQRDEENQNEKMKQKIATQQERIFQLEGIYKYQLLDLYSMKETLKTVIEKEERNRIPEEFIAPRNIELEREILALVAAQEEEDRKRRKTKAEFKRQKEDVLAPVAAHEKEDWKRSEPKVEFNIEKESPAVLPAQEEEDSKRSEPIFVDEILALFGAHEKEYKKRSDPSIELKRQKEIMAMAAAQEEEDRKRLELEVELERQKEIMAMAAAQKEEDKKRLEPKVELEPVGRPQEQRIAEEGPRFRLDIYHLLLFCALLVVVIAGLFLFITTGAFAAFRYEPRLLTCYGANNCTLEAPDAKNPVNSDGFKCRKEPVEQRHPKMTSSERLACPLKCPATNEIHVRLSTRSLNPYCLVSLLKREEVVEKRDGNAVERRSEYFYQGANRE</sequence>